<dbReference type="EMBL" id="JBHLWQ010000093">
    <property type="protein sequence ID" value="MFC0200713.1"/>
    <property type="molecule type" value="Genomic_DNA"/>
</dbReference>
<evidence type="ECO:0000313" key="2">
    <source>
        <dbReference type="Proteomes" id="UP001589795"/>
    </source>
</evidence>
<protein>
    <submittedName>
        <fullName evidence="1">Uncharacterized protein</fullName>
    </submittedName>
</protein>
<gene>
    <name evidence="1" type="ORF">ACFFIZ_10405</name>
</gene>
<proteinExistence type="predicted"/>
<dbReference type="RefSeq" id="WP_265507518.1">
    <property type="nucleotide sequence ID" value="NZ_JAOTBE010000034.1"/>
</dbReference>
<sequence>MTETVTDERLLECIYEIQRDLSEMRAELARAASDRRAFHKEMALFLQSRLGNEQPDLRK</sequence>
<dbReference type="Proteomes" id="UP001589795">
    <property type="component" value="Unassembled WGS sequence"/>
</dbReference>
<accession>A0ABV6CIY6</accession>
<reference evidence="1 2" key="1">
    <citation type="submission" date="2024-09" db="EMBL/GenBank/DDBJ databases">
        <authorList>
            <person name="Sun Q."/>
            <person name="Mori K."/>
        </authorList>
    </citation>
    <scope>NUCLEOTIDE SEQUENCE [LARGE SCALE GENOMIC DNA]</scope>
    <source>
        <strain evidence="1 2">CCM 7904</strain>
    </source>
</reference>
<name>A0ABV6CIY6_9RHOB</name>
<organism evidence="1 2">
    <name type="scientific">Paracoccus rhizosphaerae</name>
    <dbReference type="NCBI Taxonomy" id="1133347"/>
    <lineage>
        <taxon>Bacteria</taxon>
        <taxon>Pseudomonadati</taxon>
        <taxon>Pseudomonadota</taxon>
        <taxon>Alphaproteobacteria</taxon>
        <taxon>Rhodobacterales</taxon>
        <taxon>Paracoccaceae</taxon>
        <taxon>Paracoccus</taxon>
    </lineage>
</organism>
<evidence type="ECO:0000313" key="1">
    <source>
        <dbReference type="EMBL" id="MFC0200713.1"/>
    </source>
</evidence>
<comment type="caution">
    <text evidence="1">The sequence shown here is derived from an EMBL/GenBank/DDBJ whole genome shotgun (WGS) entry which is preliminary data.</text>
</comment>
<keyword evidence="2" id="KW-1185">Reference proteome</keyword>